<reference evidence="2" key="1">
    <citation type="submission" date="2018-05" db="EMBL/GenBank/DDBJ databases">
        <authorList>
            <person name="Lanie J.A."/>
            <person name="Ng W.-L."/>
            <person name="Kazmierczak K.M."/>
            <person name="Andrzejewski T.M."/>
            <person name="Davidsen T.M."/>
            <person name="Wayne K.J."/>
            <person name="Tettelin H."/>
            <person name="Glass J.I."/>
            <person name="Rusch D."/>
            <person name="Podicherti R."/>
            <person name="Tsui H.-C.T."/>
            <person name="Winkler M.E."/>
        </authorList>
    </citation>
    <scope>NUCLEOTIDE SEQUENCE</scope>
</reference>
<keyword evidence="1" id="KW-0812">Transmembrane</keyword>
<protein>
    <submittedName>
        <fullName evidence="2">Uncharacterized protein</fullName>
    </submittedName>
</protein>
<gene>
    <name evidence="2" type="ORF">METZ01_LOCUS514786</name>
</gene>
<evidence type="ECO:0000256" key="1">
    <source>
        <dbReference type="SAM" id="Phobius"/>
    </source>
</evidence>
<feature type="transmembrane region" description="Helical" evidence="1">
    <location>
        <begin position="14"/>
        <end position="33"/>
    </location>
</feature>
<dbReference type="AlphaFoldDB" id="A0A383EYB0"/>
<keyword evidence="1" id="KW-0472">Membrane</keyword>
<organism evidence="2">
    <name type="scientific">marine metagenome</name>
    <dbReference type="NCBI Taxonomy" id="408172"/>
    <lineage>
        <taxon>unclassified sequences</taxon>
        <taxon>metagenomes</taxon>
        <taxon>ecological metagenomes</taxon>
    </lineage>
</organism>
<sequence>MEENNFWFTDRSNAIWYFALITVLLIPLVVLWLL</sequence>
<name>A0A383EYB0_9ZZZZ</name>
<proteinExistence type="predicted"/>
<accession>A0A383EYB0</accession>
<dbReference type="EMBL" id="UINC01229995">
    <property type="protein sequence ID" value="SVE61932.1"/>
    <property type="molecule type" value="Genomic_DNA"/>
</dbReference>
<keyword evidence="1" id="KW-1133">Transmembrane helix</keyword>
<evidence type="ECO:0000313" key="2">
    <source>
        <dbReference type="EMBL" id="SVE61932.1"/>
    </source>
</evidence>